<keyword evidence="1" id="KW-1133">Transmembrane helix</keyword>
<keyword evidence="1" id="KW-0812">Transmembrane</keyword>
<proteinExistence type="predicted"/>
<reference evidence="2" key="1">
    <citation type="submission" date="2018-05" db="EMBL/GenBank/DDBJ databases">
        <authorList>
            <person name="Lanie J.A."/>
            <person name="Ng W.-L."/>
            <person name="Kazmierczak K.M."/>
            <person name="Andrzejewski T.M."/>
            <person name="Davidsen T.M."/>
            <person name="Wayne K.J."/>
            <person name="Tettelin H."/>
            <person name="Glass J.I."/>
            <person name="Rusch D."/>
            <person name="Podicherti R."/>
            <person name="Tsui H.-C.T."/>
            <person name="Winkler M.E."/>
        </authorList>
    </citation>
    <scope>NUCLEOTIDE SEQUENCE</scope>
</reference>
<accession>A0A382GC28</accession>
<evidence type="ECO:0000256" key="1">
    <source>
        <dbReference type="SAM" id="Phobius"/>
    </source>
</evidence>
<name>A0A382GC28_9ZZZZ</name>
<sequence length="76" mass="8283">MLDRIERLKDWLWEITKILSLVVAVSLLVAVLFGPDAPFFGAVLGNLEPVINSLGSEGLGLIIALIIIIAVWRGRS</sequence>
<protein>
    <submittedName>
        <fullName evidence="2">Uncharacterized protein</fullName>
    </submittedName>
</protein>
<gene>
    <name evidence="2" type="ORF">METZ01_LOCUS225614</name>
</gene>
<evidence type="ECO:0000313" key="2">
    <source>
        <dbReference type="EMBL" id="SVB72760.1"/>
    </source>
</evidence>
<organism evidence="2">
    <name type="scientific">marine metagenome</name>
    <dbReference type="NCBI Taxonomy" id="408172"/>
    <lineage>
        <taxon>unclassified sequences</taxon>
        <taxon>metagenomes</taxon>
        <taxon>ecological metagenomes</taxon>
    </lineage>
</organism>
<feature type="transmembrane region" description="Helical" evidence="1">
    <location>
        <begin position="54"/>
        <end position="72"/>
    </location>
</feature>
<dbReference type="EMBL" id="UINC01054718">
    <property type="protein sequence ID" value="SVB72760.1"/>
    <property type="molecule type" value="Genomic_DNA"/>
</dbReference>
<feature type="transmembrane region" description="Helical" evidence="1">
    <location>
        <begin position="12"/>
        <end position="34"/>
    </location>
</feature>
<dbReference type="AlphaFoldDB" id="A0A382GC28"/>
<keyword evidence="1" id="KW-0472">Membrane</keyword>